<feature type="compositionally biased region" description="Basic and acidic residues" evidence="5">
    <location>
        <begin position="433"/>
        <end position="444"/>
    </location>
</feature>
<accession>A0A175JQD8</accession>
<organism evidence="6 7">
    <name type="scientific">Entamoeba histolytica</name>
    <dbReference type="NCBI Taxonomy" id="5759"/>
    <lineage>
        <taxon>Eukaryota</taxon>
        <taxon>Amoebozoa</taxon>
        <taxon>Evosea</taxon>
        <taxon>Archamoebae</taxon>
        <taxon>Mastigamoebida</taxon>
        <taxon>Entamoebidae</taxon>
        <taxon>Entamoeba</taxon>
    </lineage>
</organism>
<dbReference type="Proteomes" id="UP000078387">
    <property type="component" value="Unassembled WGS sequence"/>
</dbReference>
<dbReference type="GO" id="GO:0032040">
    <property type="term" value="C:small-subunit processome"/>
    <property type="evidence" value="ECO:0007669"/>
    <property type="project" value="InterPro"/>
</dbReference>
<dbReference type="EMBL" id="BDEQ01000001">
    <property type="protein sequence ID" value="GAT95877.1"/>
    <property type="molecule type" value="Genomic_DNA"/>
</dbReference>
<feature type="region of interest" description="Disordered" evidence="5">
    <location>
        <begin position="549"/>
        <end position="570"/>
    </location>
</feature>
<feature type="compositionally biased region" description="Basic and acidic residues" evidence="5">
    <location>
        <begin position="297"/>
        <end position="309"/>
    </location>
</feature>
<sequence length="668" mass="79022">MDGDAPQLNDLLSALEDGHIQTKAQKDLNPVYGKQSKIKKIGKALEDFEKQEIEQEVGKKQLTQEMNRYSNIIRRNKVADTVVFPQYKHEEATPIEEISVKSSLKDQIDSVVESLNIEKEVKENEKLVSKKMSIEEQKERIQELAKLRGLMFYEEIKARRQNKIKSKKYHRILKHEKDKEKKKQIELMIEEDPELAVEFERKKEFQRLQERITQRHKNSNWARQMKQKGLMKINEVRQAINEKDKIGKELAEKIQKENIFDEKQFFNGPQLDKDIRQMLGEVVSEDEDKEVNEQEVELEKKMAQDRIKQLTDPSLDNNAIMSMKFMKRARAKEIEEMKDILADKQMEEDIEKDGILVENNDVIPTNQTAGNINMEDDDIKIQTKEDQIASINIEQEVNNKKKLKEKGLDAMLKELQKEAQDNEEMSEEDEEKEEKKENETKEDEKKEDEEKESEEKEENKEENKENNKENNIQIDISDKEEHSEEENKERTKMEVIELKGNENKNQVLEIQKQEDNKEEEEGVFKEDQKEILRLAFAEDDVMNEIEQIDEENKKQKEEEHQKSIPGWGNWVGEGIEKKVKKSKEEKKPHKRKNTIVFNQKFDNKFSKYTLEQVPKEFANITQYKKYLNTAIGKEWTSLLTHNKLTQPEVVIRKGMNIEPMKPLHKKKN</sequence>
<dbReference type="InterPro" id="IPR006709">
    <property type="entry name" value="SSU_processome_Utp14"/>
</dbReference>
<feature type="region of interest" description="Disordered" evidence="5">
    <location>
        <begin position="284"/>
        <end position="310"/>
    </location>
</feature>
<dbReference type="VEuPathDB" id="AmoebaDB:EHI7A_129860"/>
<feature type="region of interest" description="Disordered" evidence="5">
    <location>
        <begin position="412"/>
        <end position="498"/>
    </location>
</feature>
<gene>
    <name evidence="6" type="ORF">CL6EHI_138370</name>
</gene>
<comment type="subcellular location">
    <subcellularLocation>
        <location evidence="1">Nucleus</location>
        <location evidence="1">Nucleolus</location>
    </subcellularLocation>
</comment>
<proteinExistence type="predicted"/>
<evidence type="ECO:0000256" key="1">
    <source>
        <dbReference type="ARBA" id="ARBA00004604"/>
    </source>
</evidence>
<feature type="compositionally biased region" description="Basic and acidic residues" evidence="5">
    <location>
        <begin position="550"/>
        <end position="562"/>
    </location>
</feature>
<dbReference type="AlphaFoldDB" id="A0A175JQD8"/>
<protein>
    <recommendedName>
        <fullName evidence="8">U3 small nucleolar RNA-associated protein</fullName>
    </recommendedName>
</protein>
<feature type="compositionally biased region" description="Basic and acidic residues" evidence="5">
    <location>
        <begin position="453"/>
        <end position="468"/>
    </location>
</feature>
<evidence type="ECO:0000256" key="2">
    <source>
        <dbReference type="ARBA" id="ARBA00022553"/>
    </source>
</evidence>
<dbReference type="VEuPathDB" id="AmoebaDB:EHI5A_106390"/>
<dbReference type="VEuPathDB" id="AmoebaDB:EHI7A_165560"/>
<keyword evidence="4" id="KW-0175">Coiled coil</keyword>
<keyword evidence="3" id="KW-0539">Nucleus</keyword>
<dbReference type="VEuPathDB" id="AmoebaDB:EHI8A_205370"/>
<dbReference type="VEuPathDB" id="AmoebaDB:EHI_138370"/>
<feature type="coiled-coil region" evidence="4">
    <location>
        <begin position="117"/>
        <end position="144"/>
    </location>
</feature>
<name>A0A175JQD8_ENTHI</name>
<evidence type="ECO:0000313" key="6">
    <source>
        <dbReference type="EMBL" id="GAT95877.1"/>
    </source>
</evidence>
<dbReference type="eggNOG" id="KOG2172">
    <property type="taxonomic scope" value="Eukaryota"/>
</dbReference>
<reference evidence="6 7" key="1">
    <citation type="submission" date="2016-05" db="EMBL/GenBank/DDBJ databases">
        <title>First whole genome sequencing of Entamoeba histolytica HM1:IMSS-clone-6.</title>
        <authorList>
            <person name="Mukherjee Avik.K."/>
            <person name="Izumyama S."/>
            <person name="Nakada-Tsukui K."/>
            <person name="Nozaki T."/>
        </authorList>
    </citation>
    <scope>NUCLEOTIDE SEQUENCE [LARGE SCALE GENOMIC DNA]</scope>
    <source>
        <strain evidence="6 7">HM1:IMSS clone 6</strain>
    </source>
</reference>
<feature type="compositionally biased region" description="Acidic residues" evidence="5">
    <location>
        <begin position="421"/>
        <end position="432"/>
    </location>
</feature>
<evidence type="ECO:0000256" key="3">
    <source>
        <dbReference type="ARBA" id="ARBA00023242"/>
    </source>
</evidence>
<keyword evidence="2" id="KW-0597">Phosphoprotein</keyword>
<feature type="compositionally biased region" description="Basic and acidic residues" evidence="5">
    <location>
        <begin position="476"/>
        <end position="498"/>
    </location>
</feature>
<evidence type="ECO:0000313" key="7">
    <source>
        <dbReference type="Proteomes" id="UP000078387"/>
    </source>
</evidence>
<evidence type="ECO:0000256" key="4">
    <source>
        <dbReference type="SAM" id="Coils"/>
    </source>
</evidence>
<dbReference type="GO" id="GO:0006364">
    <property type="term" value="P:rRNA processing"/>
    <property type="evidence" value="ECO:0007669"/>
    <property type="project" value="InterPro"/>
</dbReference>
<dbReference type="VEuPathDB" id="AmoebaDB:KM1_134960"/>
<dbReference type="PANTHER" id="PTHR14150">
    <property type="entry name" value="U3 SMALL NUCLEOLAR RNA-ASSOCIATED PROTEIN 14"/>
    <property type="match status" value="1"/>
</dbReference>
<dbReference type="PANTHER" id="PTHR14150:SF12">
    <property type="entry name" value="U3 SMALL NUCLEOLAR RNA-ASSOCIATED PROTEIN 14 HOMOLOG A"/>
    <property type="match status" value="1"/>
</dbReference>
<feature type="compositionally biased region" description="Acidic residues" evidence="5">
    <location>
        <begin position="284"/>
        <end position="296"/>
    </location>
</feature>
<evidence type="ECO:0000256" key="5">
    <source>
        <dbReference type="SAM" id="MobiDB-lite"/>
    </source>
</evidence>
<evidence type="ECO:0008006" key="8">
    <source>
        <dbReference type="Google" id="ProtNLM"/>
    </source>
</evidence>
<dbReference type="Pfam" id="PF04615">
    <property type="entry name" value="Utp14"/>
    <property type="match status" value="1"/>
</dbReference>
<comment type="caution">
    <text evidence="6">The sequence shown here is derived from an EMBL/GenBank/DDBJ whole genome shotgun (WGS) entry which is preliminary data.</text>
</comment>
<dbReference type="VEuPathDB" id="AmoebaDB:EHI8A_143920"/>